<keyword evidence="3" id="KW-1185">Reference proteome</keyword>
<proteinExistence type="predicted"/>
<protein>
    <submittedName>
        <fullName evidence="2">Uncharacterized protein</fullName>
    </submittedName>
</protein>
<accession>A0AAD4NUJ2</accession>
<evidence type="ECO:0000313" key="3">
    <source>
        <dbReference type="Proteomes" id="UP001199106"/>
    </source>
</evidence>
<feature type="compositionally biased region" description="Basic and acidic residues" evidence="1">
    <location>
        <begin position="150"/>
        <end position="167"/>
    </location>
</feature>
<reference evidence="2" key="1">
    <citation type="submission" date="2021-07" db="EMBL/GenBank/DDBJ databases">
        <title>Genome Resource of American Ginseng Black Spot Pathogen Alternaria panax.</title>
        <authorList>
            <person name="Qiu C."/>
            <person name="Wang W."/>
            <person name="Liu Z."/>
        </authorList>
    </citation>
    <scope>NUCLEOTIDE SEQUENCE</scope>
    <source>
        <strain evidence="2">BNCC115425</strain>
    </source>
</reference>
<feature type="region of interest" description="Disordered" evidence="1">
    <location>
        <begin position="147"/>
        <end position="167"/>
    </location>
</feature>
<dbReference type="AlphaFoldDB" id="A0AAD4NUJ2"/>
<evidence type="ECO:0000313" key="2">
    <source>
        <dbReference type="EMBL" id="KAG9194784.1"/>
    </source>
</evidence>
<evidence type="ECO:0000256" key="1">
    <source>
        <dbReference type="SAM" id="MobiDB-lite"/>
    </source>
</evidence>
<dbReference type="Proteomes" id="UP001199106">
    <property type="component" value="Unassembled WGS sequence"/>
</dbReference>
<name>A0AAD4NUJ2_9PLEO</name>
<organism evidence="2 3">
    <name type="scientific">Alternaria panax</name>
    <dbReference type="NCBI Taxonomy" id="48097"/>
    <lineage>
        <taxon>Eukaryota</taxon>
        <taxon>Fungi</taxon>
        <taxon>Dikarya</taxon>
        <taxon>Ascomycota</taxon>
        <taxon>Pezizomycotina</taxon>
        <taxon>Dothideomycetes</taxon>
        <taxon>Pleosporomycetidae</taxon>
        <taxon>Pleosporales</taxon>
        <taxon>Pleosporineae</taxon>
        <taxon>Pleosporaceae</taxon>
        <taxon>Alternaria</taxon>
        <taxon>Alternaria sect. Panax</taxon>
    </lineage>
</organism>
<comment type="caution">
    <text evidence="2">The sequence shown here is derived from an EMBL/GenBank/DDBJ whole genome shotgun (WGS) entry which is preliminary data.</text>
</comment>
<gene>
    <name evidence="2" type="ORF">G6011_04819</name>
</gene>
<sequence length="195" mass="21763">MCIEIHTRYRRCTHTRLLHWTYCPILTPSERQPSTGRSCRKHKLRYKESKDATSCFECKISEIAGWSIVRSPTFSNLQERSPTVSSLGYGSPSFSTFRPSPTLSTFASSAGLLGIGAGNRESKESKDSEVSVAVSGEPLALKIGGWRASGDSKEIPEKEPGQDVKEGGVKGWFKKRFKAREEYKNEAFGFQRMDA</sequence>
<dbReference type="EMBL" id="JAANER010000002">
    <property type="protein sequence ID" value="KAG9194784.1"/>
    <property type="molecule type" value="Genomic_DNA"/>
</dbReference>